<dbReference type="InterPro" id="IPR050767">
    <property type="entry name" value="Sel1_AlgK"/>
</dbReference>
<dbReference type="SMART" id="SM00671">
    <property type="entry name" value="SEL1"/>
    <property type="match status" value="2"/>
</dbReference>
<dbReference type="InterPro" id="IPR006597">
    <property type="entry name" value="Sel1-like"/>
</dbReference>
<accession>A0A936K557</accession>
<dbReference type="Gene3D" id="1.25.40.10">
    <property type="entry name" value="Tetratricopeptide repeat domain"/>
    <property type="match status" value="1"/>
</dbReference>
<dbReference type="InterPro" id="IPR011990">
    <property type="entry name" value="TPR-like_helical_dom_sf"/>
</dbReference>
<dbReference type="SUPFAM" id="SSF81901">
    <property type="entry name" value="HCP-like"/>
    <property type="match status" value="1"/>
</dbReference>
<comment type="caution">
    <text evidence="2">The sequence shown here is derived from an EMBL/GenBank/DDBJ whole genome shotgun (WGS) entry which is preliminary data.</text>
</comment>
<sequence>MDRSPQLLLGCCLLALPLAGHPGPLAACGDHGLGTDLGVLRAKAQAGDAAAQFELGDRCYFGRSVPRNHAESARWYQLAAEQGHAGAQVNLGNAYLRGEGLTRNPAEGYVWSALAAEQGQAGAATNRDLAAKRLTPLELREAQGRVRRLAGELRRRKGLPG</sequence>
<dbReference type="EMBL" id="JADKCH010000002">
    <property type="protein sequence ID" value="MBK8571998.1"/>
    <property type="molecule type" value="Genomic_DNA"/>
</dbReference>
<protein>
    <submittedName>
        <fullName evidence="2">Sel1 repeat family protein</fullName>
    </submittedName>
</protein>
<dbReference type="PANTHER" id="PTHR11102">
    <property type="entry name" value="SEL-1-LIKE PROTEIN"/>
    <property type="match status" value="1"/>
</dbReference>
<proteinExistence type="predicted"/>
<dbReference type="PANTHER" id="PTHR11102:SF160">
    <property type="entry name" value="ERAD-ASSOCIATED E3 UBIQUITIN-PROTEIN LIGASE COMPONENT HRD3"/>
    <property type="match status" value="1"/>
</dbReference>
<organism evidence="2 3">
    <name type="scientific">Candidatus Geothrix odensensis</name>
    <dbReference type="NCBI Taxonomy" id="2954440"/>
    <lineage>
        <taxon>Bacteria</taxon>
        <taxon>Pseudomonadati</taxon>
        <taxon>Acidobacteriota</taxon>
        <taxon>Holophagae</taxon>
        <taxon>Holophagales</taxon>
        <taxon>Holophagaceae</taxon>
        <taxon>Geothrix</taxon>
    </lineage>
</organism>
<dbReference type="AlphaFoldDB" id="A0A936K557"/>
<feature type="signal peptide" evidence="1">
    <location>
        <begin position="1"/>
        <end position="26"/>
    </location>
</feature>
<keyword evidence="1" id="KW-0732">Signal</keyword>
<dbReference type="Pfam" id="PF08238">
    <property type="entry name" value="Sel1"/>
    <property type="match status" value="2"/>
</dbReference>
<reference evidence="2 3" key="1">
    <citation type="submission" date="2020-10" db="EMBL/GenBank/DDBJ databases">
        <title>Connecting structure to function with the recovery of over 1000 high-quality activated sludge metagenome-assembled genomes encoding full-length rRNA genes using long-read sequencing.</title>
        <authorList>
            <person name="Singleton C.M."/>
            <person name="Petriglieri F."/>
            <person name="Kristensen J.M."/>
            <person name="Kirkegaard R.H."/>
            <person name="Michaelsen T.Y."/>
            <person name="Andersen M.H."/>
            <person name="Karst S.M."/>
            <person name="Dueholm M.S."/>
            <person name="Nielsen P.H."/>
            <person name="Albertsen M."/>
        </authorList>
    </citation>
    <scope>NUCLEOTIDE SEQUENCE [LARGE SCALE GENOMIC DNA]</scope>
    <source>
        <strain evidence="2">OdNE_18-Q3-R46-58_MAXAC.008</strain>
    </source>
</reference>
<gene>
    <name evidence="2" type="ORF">IPN91_04985</name>
</gene>
<evidence type="ECO:0000313" key="2">
    <source>
        <dbReference type="EMBL" id="MBK8571998.1"/>
    </source>
</evidence>
<dbReference type="Proteomes" id="UP000709959">
    <property type="component" value="Unassembled WGS sequence"/>
</dbReference>
<evidence type="ECO:0000313" key="3">
    <source>
        <dbReference type="Proteomes" id="UP000709959"/>
    </source>
</evidence>
<evidence type="ECO:0000256" key="1">
    <source>
        <dbReference type="SAM" id="SignalP"/>
    </source>
</evidence>
<name>A0A936K557_9BACT</name>
<feature type="chain" id="PRO_5036729068" evidence="1">
    <location>
        <begin position="27"/>
        <end position="161"/>
    </location>
</feature>